<dbReference type="PIRSF" id="PIRSF006606">
    <property type="entry name" value="UCP006606"/>
    <property type="match status" value="1"/>
</dbReference>
<gene>
    <name evidence="1" type="ORF">C7452_0650</name>
</gene>
<proteinExistence type="predicted"/>
<evidence type="ECO:0000313" key="2">
    <source>
        <dbReference type="Proteomes" id="UP000256864"/>
    </source>
</evidence>
<dbReference type="Pfam" id="PF04009">
    <property type="entry name" value="DUF356"/>
    <property type="match status" value="1"/>
</dbReference>
<dbReference type="AlphaFoldDB" id="A0A371NF91"/>
<comment type="caution">
    <text evidence="1">The sequence shown here is derived from an EMBL/GenBank/DDBJ whole genome shotgun (WGS) entry which is preliminary data.</text>
</comment>
<dbReference type="InterPro" id="IPR007154">
    <property type="entry name" value="DUF356"/>
</dbReference>
<evidence type="ECO:0008006" key="3">
    <source>
        <dbReference type="Google" id="ProtNLM"/>
    </source>
</evidence>
<name>A0A371NF91_9EURY</name>
<sequence>MSLIILRADSRKKILNAIADLERHAGLKVRGKPRILRNDIADRMASSILGELRMKSSVAAAVEVEDDDTRSIMAIRRIHPPAHVIVVSSEYDEYNDLREMFGGLRVLRGYYSHKGS</sequence>
<accession>A0A371NF91</accession>
<keyword evidence="2" id="KW-1185">Reference proteome</keyword>
<dbReference type="Proteomes" id="UP000256864">
    <property type="component" value="Unassembled WGS sequence"/>
</dbReference>
<protein>
    <recommendedName>
        <fullName evidence="3">DUF356 domain-containing protein</fullName>
    </recommendedName>
</protein>
<dbReference type="RefSeq" id="WP_115892211.1">
    <property type="nucleotide sequence ID" value="NZ_QREL01000001.1"/>
</dbReference>
<organism evidence="1 2">
    <name type="scientific">Methanothermobacter defluvii</name>
    <dbReference type="NCBI Taxonomy" id="49339"/>
    <lineage>
        <taxon>Archaea</taxon>
        <taxon>Methanobacteriati</taxon>
        <taxon>Methanobacteriota</taxon>
        <taxon>Methanomada group</taxon>
        <taxon>Methanobacteria</taxon>
        <taxon>Methanobacteriales</taxon>
        <taxon>Methanobacteriaceae</taxon>
        <taxon>Methanothermobacter</taxon>
    </lineage>
</organism>
<reference evidence="1 2" key="1">
    <citation type="submission" date="2018-07" db="EMBL/GenBank/DDBJ databases">
        <title>Genomic Encyclopedia of Type Strains, Phase IV (KMG-IV): sequencing the most valuable type-strain genomes for metagenomic binning, comparative biology and taxonomic classification.</title>
        <authorList>
            <person name="Goeker M."/>
        </authorList>
    </citation>
    <scope>NUCLEOTIDE SEQUENCE [LARGE SCALE GENOMIC DNA]</scope>
    <source>
        <strain evidence="1 2">DSM 7466</strain>
    </source>
</reference>
<dbReference type="EMBL" id="QREL01000001">
    <property type="protein sequence ID" value="REE28630.1"/>
    <property type="molecule type" value="Genomic_DNA"/>
</dbReference>
<evidence type="ECO:0000313" key="1">
    <source>
        <dbReference type="EMBL" id="REE28630.1"/>
    </source>
</evidence>